<evidence type="ECO:0000256" key="2">
    <source>
        <dbReference type="SAM" id="Phobius"/>
    </source>
</evidence>
<keyword evidence="2" id="KW-0812">Transmembrane</keyword>
<protein>
    <recommendedName>
        <fullName evidence="4">Outer membrane beta-barrel protein</fullName>
    </recommendedName>
</protein>
<evidence type="ECO:0008006" key="4">
    <source>
        <dbReference type="Google" id="ProtNLM"/>
    </source>
</evidence>
<feature type="compositionally biased region" description="Polar residues" evidence="1">
    <location>
        <begin position="138"/>
        <end position="158"/>
    </location>
</feature>
<sequence>MKSKDKHIDKFLHGPLPDPEIPVDDAWAGMIDMLGAAAGQGADGTKWPSEVWKSVAKLKGMFGVVSAVVATSAIAVIFILNTEPNNRPTVKQIITSKTTGPAPVKTDFGKPDVTTDTSHSNTTNTPSEVTSRKKPDTTNRIASTSSDHSGGALTQSGNGHAKLTAARTRYKRMNALRTGTAPVHNIEVSAGESSNQPGDITIPIARRVNAGYPTSKLNDTQAAPEAITSNSPEKTIRSAVAQTLPHNLASLPGHFKGYDHDLSKLVKQPAPNKPATATKTRRPLLHGIHFGPEWSMSFIELNNPYLLTGIDSIKRPARLAVPGIFVTKNWNRHAATFTFTPLYSYFGNNDRVSQRADTTRVSDSLFFVTHHNVNFIKAVGMSFALQYQFEAASWLSATAGISYTTFSGALLRNETITATGYAMQGGLVTVKGREAMRSLLNPQQWALRTGVLCHPHLGLNGRLQIGLNIIVPVSTLAPHVEKRRNWVNGQLYLRFLIK</sequence>
<keyword evidence="2" id="KW-1133">Transmembrane helix</keyword>
<dbReference type="EMBL" id="CP159289">
    <property type="protein sequence ID" value="XCH22282.1"/>
    <property type="molecule type" value="Genomic_DNA"/>
</dbReference>
<proteinExistence type="predicted"/>
<accession>A0AAU8FF12</accession>
<keyword evidence="2" id="KW-0472">Membrane</keyword>
<feature type="region of interest" description="Disordered" evidence="1">
    <location>
        <begin position="94"/>
        <end position="163"/>
    </location>
</feature>
<evidence type="ECO:0000313" key="3">
    <source>
        <dbReference type="EMBL" id="XCH22282.1"/>
    </source>
</evidence>
<name>A0AAU8FF12_9BACT</name>
<feature type="transmembrane region" description="Helical" evidence="2">
    <location>
        <begin position="61"/>
        <end position="80"/>
    </location>
</feature>
<organism evidence="3">
    <name type="scientific">Dyadobacter sp. 676</name>
    <dbReference type="NCBI Taxonomy" id="3088362"/>
    <lineage>
        <taxon>Bacteria</taxon>
        <taxon>Pseudomonadati</taxon>
        <taxon>Bacteroidota</taxon>
        <taxon>Cytophagia</taxon>
        <taxon>Cytophagales</taxon>
        <taxon>Spirosomataceae</taxon>
        <taxon>Dyadobacter</taxon>
    </lineage>
</organism>
<reference evidence="3" key="1">
    <citation type="submission" date="2024-06" db="EMBL/GenBank/DDBJ databases">
        <title>Sequencing and assembly of the genome of Dyadobacter sp. strain 676, a symbiont of Cyamopsis tetragonoloba.</title>
        <authorList>
            <person name="Guro P."/>
            <person name="Sazanova A."/>
            <person name="Kuznetsova I."/>
            <person name="Belimov A."/>
            <person name="Safronova V."/>
        </authorList>
    </citation>
    <scope>NUCLEOTIDE SEQUENCE</scope>
    <source>
        <strain evidence="3">676</strain>
    </source>
</reference>
<feature type="compositionally biased region" description="Low complexity" evidence="1">
    <location>
        <begin position="114"/>
        <end position="125"/>
    </location>
</feature>
<dbReference type="RefSeq" id="WP_353717614.1">
    <property type="nucleotide sequence ID" value="NZ_CP159289.1"/>
</dbReference>
<dbReference type="AlphaFoldDB" id="A0AAU8FF12"/>
<evidence type="ECO:0000256" key="1">
    <source>
        <dbReference type="SAM" id="MobiDB-lite"/>
    </source>
</evidence>
<gene>
    <name evidence="3" type="ORF">ABV298_18240</name>
</gene>